<feature type="transmembrane region" description="Helical" evidence="1">
    <location>
        <begin position="49"/>
        <end position="74"/>
    </location>
</feature>
<organism evidence="3 4">
    <name type="scientific">Alienimonas chondri</name>
    <dbReference type="NCBI Taxonomy" id="2681879"/>
    <lineage>
        <taxon>Bacteria</taxon>
        <taxon>Pseudomonadati</taxon>
        <taxon>Planctomycetota</taxon>
        <taxon>Planctomycetia</taxon>
        <taxon>Planctomycetales</taxon>
        <taxon>Planctomycetaceae</taxon>
        <taxon>Alienimonas</taxon>
    </lineage>
</organism>
<evidence type="ECO:0000259" key="2">
    <source>
        <dbReference type="Pfam" id="PF14219"/>
    </source>
</evidence>
<evidence type="ECO:0000256" key="1">
    <source>
        <dbReference type="SAM" id="Phobius"/>
    </source>
</evidence>
<protein>
    <recommendedName>
        <fullName evidence="2">DUF4328 domain-containing protein</fullName>
    </recommendedName>
</protein>
<comment type="caution">
    <text evidence="3">The sequence shown here is derived from an EMBL/GenBank/DDBJ whole genome shotgun (WGS) entry which is preliminary data.</text>
</comment>
<keyword evidence="1" id="KW-0812">Transmembrane</keyword>
<dbReference type="InterPro" id="IPR025565">
    <property type="entry name" value="DUF4328"/>
</dbReference>
<feature type="transmembrane region" description="Helical" evidence="1">
    <location>
        <begin position="178"/>
        <end position="202"/>
    </location>
</feature>
<keyword evidence="4" id="KW-1185">Reference proteome</keyword>
<evidence type="ECO:0000313" key="3">
    <source>
        <dbReference type="EMBL" id="NNJ24688.1"/>
    </source>
</evidence>
<proteinExistence type="predicted"/>
<dbReference type="RefSeq" id="WP_315854524.1">
    <property type="nucleotide sequence ID" value="NZ_WTPX01000014.1"/>
</dbReference>
<feature type="domain" description="DUF4328" evidence="2">
    <location>
        <begin position="41"/>
        <end position="200"/>
    </location>
</feature>
<dbReference type="Proteomes" id="UP000609651">
    <property type="component" value="Unassembled WGS sequence"/>
</dbReference>
<keyword evidence="1" id="KW-1133">Transmembrane helix</keyword>
<gene>
    <name evidence="3" type="ORF">LzC2_07470</name>
</gene>
<keyword evidence="1" id="KW-0472">Membrane</keyword>
<accession>A0ABX1V9E0</accession>
<dbReference type="Pfam" id="PF14219">
    <property type="entry name" value="DUF4328"/>
    <property type="match status" value="1"/>
</dbReference>
<name>A0ABX1V9E0_9PLAN</name>
<sequence>MIGLLVANAAMDLVFIPLDLWELSIYERAESPDAFLDDTLQSDAEAMGVAMGGAAVLMLLIFLVTVVCFCFLTYRAGANAHRLARGLEHDAGWAVGWYFIPILNLVRPYQAMAEFFRASRPRSEGGVPERWQDNAVPGLLGVWWGLWIVAGLLGQIAGRLAMQEPVGRDFTVAKLACYLSVAESLVGIAAAAAAIWMFRTLFHWQSERREEKRFERDEEAARLTASGYALADTCRECGEALVAGGIGEADPANCPMCGAERPARREPTPVA</sequence>
<evidence type="ECO:0000313" key="4">
    <source>
        <dbReference type="Proteomes" id="UP000609651"/>
    </source>
</evidence>
<dbReference type="EMBL" id="WTPX01000014">
    <property type="protein sequence ID" value="NNJ24688.1"/>
    <property type="molecule type" value="Genomic_DNA"/>
</dbReference>
<feature type="transmembrane region" description="Helical" evidence="1">
    <location>
        <begin position="139"/>
        <end position="158"/>
    </location>
</feature>
<reference evidence="3 4" key="1">
    <citation type="journal article" date="2020" name="Syst. Appl. Microbiol.">
        <title>Alienimonas chondri sp. nov., a novel planctomycete isolated from the biofilm of the red alga Chondrus crispus.</title>
        <authorList>
            <person name="Vitorino I."/>
            <person name="Albuquerque L."/>
            <person name="Wiegand S."/>
            <person name="Kallscheuer N."/>
            <person name="da Costa M.S."/>
            <person name="Lobo-da-Cunha A."/>
            <person name="Jogler C."/>
            <person name="Lage O.M."/>
        </authorList>
    </citation>
    <scope>NUCLEOTIDE SEQUENCE [LARGE SCALE GENOMIC DNA]</scope>
    <source>
        <strain evidence="3 4">LzC2</strain>
    </source>
</reference>